<dbReference type="RefSeq" id="XP_001215446.1">
    <property type="nucleotide sequence ID" value="XM_001215446.1"/>
</dbReference>
<dbReference type="EMBL" id="CH476602">
    <property type="protein sequence ID" value="EAU32812.1"/>
    <property type="molecule type" value="Genomic_DNA"/>
</dbReference>
<dbReference type="OrthoDB" id="4424523at2759"/>
<accession>Q0CJ66</accession>
<dbReference type="GeneID" id="4322125"/>
<dbReference type="AlphaFoldDB" id="Q0CJ66"/>
<dbReference type="STRING" id="341663.Q0CJ66"/>
<dbReference type="VEuPathDB" id="FungiDB:ATEG_06268"/>
<sequence>MPLFAPGARNCLKRQTYQLQHTTNRTPIKPLLFFSQRLIRNMHLPSPHNITSQLNVKNKILQYPARWLSLSSSSSSSSSYARGHQDSKRTPWMPFNYNEADVIEQNMLDSGFRTWGLVTYRCTYKSDPDWEEFMSRVLYQVRSRLEPLDGLDMLDSFVPTVMDNKTQFDGVTPYSVRDHFNEWASTACEAEQGVPFTRARWSPTARYGLCIMVDEEALRSVLDIPREELDGYSHTGFVILVNGRQVAELQGGEEFDEPIEDDDFEPLHGCTLEDVGWMKCMHKPLASGSILRQGPSVRDHHDKCYPDTDGHRVQLRLAIRAGQVAYDPKIPNNAVICERYGYR</sequence>
<evidence type="ECO:0000313" key="2">
    <source>
        <dbReference type="Proteomes" id="UP000007963"/>
    </source>
</evidence>
<reference evidence="2" key="1">
    <citation type="submission" date="2005-09" db="EMBL/GenBank/DDBJ databases">
        <title>Annotation of the Aspergillus terreus NIH2624 genome.</title>
        <authorList>
            <person name="Birren B.W."/>
            <person name="Lander E.S."/>
            <person name="Galagan J.E."/>
            <person name="Nusbaum C."/>
            <person name="Devon K."/>
            <person name="Henn M."/>
            <person name="Ma L.-J."/>
            <person name="Jaffe D.B."/>
            <person name="Butler J."/>
            <person name="Alvarez P."/>
            <person name="Gnerre S."/>
            <person name="Grabherr M."/>
            <person name="Kleber M."/>
            <person name="Mauceli E.W."/>
            <person name="Brockman W."/>
            <person name="Rounsley S."/>
            <person name="Young S.K."/>
            <person name="LaButti K."/>
            <person name="Pushparaj V."/>
            <person name="DeCaprio D."/>
            <person name="Crawford M."/>
            <person name="Koehrsen M."/>
            <person name="Engels R."/>
            <person name="Montgomery P."/>
            <person name="Pearson M."/>
            <person name="Howarth C."/>
            <person name="Larson L."/>
            <person name="Luoma S."/>
            <person name="White J."/>
            <person name="Alvarado L."/>
            <person name="Kodira C.D."/>
            <person name="Zeng Q."/>
            <person name="Oleary S."/>
            <person name="Yandava C."/>
            <person name="Denning D.W."/>
            <person name="Nierman W.C."/>
            <person name="Milne T."/>
            <person name="Madden K."/>
        </authorList>
    </citation>
    <scope>NUCLEOTIDE SEQUENCE [LARGE SCALE GENOMIC DNA]</scope>
    <source>
        <strain evidence="2">NIH 2624 / FGSC A1156</strain>
    </source>
</reference>
<gene>
    <name evidence="1" type="ORF">ATEG_06268</name>
</gene>
<proteinExistence type="predicted"/>
<dbReference type="Proteomes" id="UP000007963">
    <property type="component" value="Unassembled WGS sequence"/>
</dbReference>
<dbReference type="HOGENOM" id="CLU_808880_0_0_1"/>
<evidence type="ECO:0000313" key="1">
    <source>
        <dbReference type="EMBL" id="EAU32812.1"/>
    </source>
</evidence>
<dbReference type="OMA" id="AVICERY"/>
<dbReference type="eggNOG" id="ENOG502SSF1">
    <property type="taxonomic scope" value="Eukaryota"/>
</dbReference>
<name>Q0CJ66_ASPTN</name>
<organism evidence="1 2">
    <name type="scientific">Aspergillus terreus (strain NIH 2624 / FGSC A1156)</name>
    <dbReference type="NCBI Taxonomy" id="341663"/>
    <lineage>
        <taxon>Eukaryota</taxon>
        <taxon>Fungi</taxon>
        <taxon>Dikarya</taxon>
        <taxon>Ascomycota</taxon>
        <taxon>Pezizomycotina</taxon>
        <taxon>Eurotiomycetes</taxon>
        <taxon>Eurotiomycetidae</taxon>
        <taxon>Eurotiales</taxon>
        <taxon>Aspergillaceae</taxon>
        <taxon>Aspergillus</taxon>
        <taxon>Aspergillus subgen. Circumdati</taxon>
    </lineage>
</organism>
<protein>
    <submittedName>
        <fullName evidence="1">Uncharacterized protein</fullName>
    </submittedName>
</protein>